<feature type="domain" description="Phytocyanin" evidence="2">
    <location>
        <begin position="24"/>
        <end position="126"/>
    </location>
</feature>
<evidence type="ECO:0000313" key="3">
    <source>
        <dbReference type="EMBL" id="URE42352.1"/>
    </source>
</evidence>
<keyword evidence="4" id="KW-1185">Reference proteome</keyword>
<gene>
    <name evidence="3" type="ORF">MUK42_08626</name>
</gene>
<feature type="signal peptide" evidence="1">
    <location>
        <begin position="1"/>
        <end position="22"/>
    </location>
</feature>
<organism evidence="3 4">
    <name type="scientific">Musa troglodytarum</name>
    <name type="common">fe'i banana</name>
    <dbReference type="NCBI Taxonomy" id="320322"/>
    <lineage>
        <taxon>Eukaryota</taxon>
        <taxon>Viridiplantae</taxon>
        <taxon>Streptophyta</taxon>
        <taxon>Embryophyta</taxon>
        <taxon>Tracheophyta</taxon>
        <taxon>Spermatophyta</taxon>
        <taxon>Magnoliopsida</taxon>
        <taxon>Liliopsida</taxon>
        <taxon>Zingiberales</taxon>
        <taxon>Musaceae</taxon>
        <taxon>Musa</taxon>
    </lineage>
</organism>
<feature type="chain" id="PRO_5039068699" evidence="1">
    <location>
        <begin position="23"/>
        <end position="213"/>
    </location>
</feature>
<dbReference type="OrthoDB" id="959565at2759"/>
<proteinExistence type="predicted"/>
<evidence type="ECO:0000313" key="4">
    <source>
        <dbReference type="Proteomes" id="UP001055439"/>
    </source>
</evidence>
<dbReference type="InterPro" id="IPR039391">
    <property type="entry name" value="Phytocyanin-like"/>
</dbReference>
<reference evidence="3" key="1">
    <citation type="submission" date="2022-05" db="EMBL/GenBank/DDBJ databases">
        <title>The Musa troglodytarum L. genome provides insights into the mechanism of non-climacteric behaviour and enrichment of carotenoids.</title>
        <authorList>
            <person name="Wang J."/>
        </authorList>
    </citation>
    <scope>NUCLEOTIDE SEQUENCE</scope>
    <source>
        <tissue evidence="3">Leaf</tissue>
    </source>
</reference>
<keyword evidence="1" id="KW-0732">Signal</keyword>
<dbReference type="Gene3D" id="2.60.40.420">
    <property type="entry name" value="Cupredoxins - blue copper proteins"/>
    <property type="match status" value="1"/>
</dbReference>
<evidence type="ECO:0000256" key="1">
    <source>
        <dbReference type="SAM" id="SignalP"/>
    </source>
</evidence>
<dbReference type="PANTHER" id="PTHR33021:SF14">
    <property type="entry name" value="OS01G0272700 PROTEIN"/>
    <property type="match status" value="1"/>
</dbReference>
<accession>A0A9E7L372</accession>
<dbReference type="Proteomes" id="UP001055439">
    <property type="component" value="Chromosome 9"/>
</dbReference>
<dbReference type="GO" id="GO:0009055">
    <property type="term" value="F:electron transfer activity"/>
    <property type="evidence" value="ECO:0007669"/>
    <property type="project" value="InterPro"/>
</dbReference>
<sequence length="213" mass="24636">MAAASHIFFFLSVSLLLSSTLPAYEFHVGGSKGWTKPMGDELENYNHWATKICFHRDSLFRFKYENDSVLVVGKSAYKECDMTVPLLKFVGRKTTFTFDHHNYFYFISGELGNCKEVDHRIIRATVHWEVITSGDAISSARSQRRLHLHRSRGFCYFLQEHRVHGSFWICFRYLSLSRLSLCSFICLSLGALELDAAVFCFKIWTTLSLNYAK</sequence>
<dbReference type="PANTHER" id="PTHR33021">
    <property type="entry name" value="BLUE COPPER PROTEIN"/>
    <property type="match status" value="1"/>
</dbReference>
<dbReference type="Pfam" id="PF02298">
    <property type="entry name" value="Cu_bind_like"/>
    <property type="match status" value="1"/>
</dbReference>
<name>A0A9E7L372_9LILI</name>
<protein>
    <submittedName>
        <fullName evidence="3">Plastocyanin-like domain</fullName>
    </submittedName>
</protein>
<dbReference type="GO" id="GO:0005886">
    <property type="term" value="C:plasma membrane"/>
    <property type="evidence" value="ECO:0007669"/>
    <property type="project" value="TreeGrafter"/>
</dbReference>
<dbReference type="PROSITE" id="PS51485">
    <property type="entry name" value="PHYTOCYANIN"/>
    <property type="match status" value="1"/>
</dbReference>
<dbReference type="SUPFAM" id="SSF49503">
    <property type="entry name" value="Cupredoxins"/>
    <property type="match status" value="1"/>
</dbReference>
<dbReference type="InterPro" id="IPR008972">
    <property type="entry name" value="Cupredoxin"/>
</dbReference>
<dbReference type="EMBL" id="CP097511">
    <property type="protein sequence ID" value="URE42352.1"/>
    <property type="molecule type" value="Genomic_DNA"/>
</dbReference>
<dbReference type="InterPro" id="IPR003245">
    <property type="entry name" value="Phytocyanin_dom"/>
</dbReference>
<evidence type="ECO:0000259" key="2">
    <source>
        <dbReference type="PROSITE" id="PS51485"/>
    </source>
</evidence>
<dbReference type="AlphaFoldDB" id="A0A9E7L372"/>